<sequence>MAFTMTTQRNLVASALAIGCASTSRAFTAPSPSLHPTSRTQLCSALNNKSVEGNLHGQGSCFLPLLQNDEEYIAPRIVQIAGAYPGVTASTYLYLSSEPPAELGQWSYDFSDPNGPQLGTVALPGMTSVYETKDPVVIIAEHTSLGVSLPPQIVDPVDLIVLCDRSKRYFSERKFLVLDLEGEGGELRIAAFGRKQEVPEGATILGQVSFVQVPWLPNMQKKKSGFMEEDELF</sequence>
<protein>
    <recommendedName>
        <fullName evidence="1">Rubisco accumulation factor 1 C-terminal domain-containing protein</fullName>
    </recommendedName>
</protein>
<evidence type="ECO:0000313" key="3">
    <source>
        <dbReference type="Proteomes" id="UP001516023"/>
    </source>
</evidence>
<dbReference type="Pfam" id="PF18087">
    <property type="entry name" value="RuBisCo_chap_C"/>
    <property type="match status" value="1"/>
</dbReference>
<keyword evidence="3" id="KW-1185">Reference proteome</keyword>
<feature type="domain" description="Rubisco accumulation factor 1 C-terminal" evidence="1">
    <location>
        <begin position="111"/>
        <end position="211"/>
    </location>
</feature>
<organism evidence="2 3">
    <name type="scientific">Cyclotella cryptica</name>
    <dbReference type="NCBI Taxonomy" id="29204"/>
    <lineage>
        <taxon>Eukaryota</taxon>
        <taxon>Sar</taxon>
        <taxon>Stramenopiles</taxon>
        <taxon>Ochrophyta</taxon>
        <taxon>Bacillariophyta</taxon>
        <taxon>Coscinodiscophyceae</taxon>
        <taxon>Thalassiosirophycidae</taxon>
        <taxon>Stephanodiscales</taxon>
        <taxon>Stephanodiscaceae</taxon>
        <taxon>Cyclotella</taxon>
    </lineage>
</organism>
<evidence type="ECO:0000313" key="2">
    <source>
        <dbReference type="EMBL" id="KAL3790999.1"/>
    </source>
</evidence>
<dbReference type="InterPro" id="IPR040858">
    <property type="entry name" value="Raf1_C"/>
</dbReference>
<proteinExistence type="predicted"/>
<comment type="caution">
    <text evidence="2">The sequence shown here is derived from an EMBL/GenBank/DDBJ whole genome shotgun (WGS) entry which is preliminary data.</text>
</comment>
<dbReference type="Proteomes" id="UP001516023">
    <property type="component" value="Unassembled WGS sequence"/>
</dbReference>
<reference evidence="2 3" key="1">
    <citation type="journal article" date="2020" name="G3 (Bethesda)">
        <title>Improved Reference Genome for Cyclotella cryptica CCMP332, a Model for Cell Wall Morphogenesis, Salinity Adaptation, and Lipid Production in Diatoms (Bacillariophyta).</title>
        <authorList>
            <person name="Roberts W.R."/>
            <person name="Downey K.M."/>
            <person name="Ruck E.C."/>
            <person name="Traller J.C."/>
            <person name="Alverson A.J."/>
        </authorList>
    </citation>
    <scope>NUCLEOTIDE SEQUENCE [LARGE SCALE GENOMIC DNA]</scope>
    <source>
        <strain evidence="2 3">CCMP332</strain>
    </source>
</reference>
<evidence type="ECO:0000259" key="1">
    <source>
        <dbReference type="Pfam" id="PF18087"/>
    </source>
</evidence>
<gene>
    <name evidence="2" type="ORF">HJC23_002988</name>
</gene>
<name>A0ABD3PTE2_9STRA</name>
<accession>A0ABD3PTE2</accession>
<dbReference type="EMBL" id="JABMIG020000119">
    <property type="protein sequence ID" value="KAL3790999.1"/>
    <property type="molecule type" value="Genomic_DNA"/>
</dbReference>
<dbReference type="AlphaFoldDB" id="A0ABD3PTE2"/>